<dbReference type="OrthoDB" id="9781031at2"/>
<keyword evidence="1 4" id="KW-0479">Metal-binding</keyword>
<evidence type="ECO:0000256" key="2">
    <source>
        <dbReference type="ARBA" id="ARBA00022833"/>
    </source>
</evidence>
<evidence type="ECO:0000313" key="7">
    <source>
        <dbReference type="Proteomes" id="UP000260823"/>
    </source>
</evidence>
<keyword evidence="3" id="KW-0560">Oxidoreductase</keyword>
<dbReference type="PANTHER" id="PTHR43401:SF2">
    <property type="entry name" value="L-THREONINE 3-DEHYDROGENASE"/>
    <property type="match status" value="1"/>
</dbReference>
<dbReference type="Pfam" id="PF08240">
    <property type="entry name" value="ADH_N"/>
    <property type="match status" value="1"/>
</dbReference>
<reference evidence="6 7" key="1">
    <citation type="submission" date="2018-08" db="EMBL/GenBank/DDBJ databases">
        <title>Mucilaginibacter terrae sp. nov., isolated from manganese diggings.</title>
        <authorList>
            <person name="Huang Y."/>
            <person name="Zhou Z."/>
        </authorList>
    </citation>
    <scope>NUCLEOTIDE SEQUENCE [LARGE SCALE GENOMIC DNA]</scope>
    <source>
        <strain evidence="6 7">ZH6</strain>
    </source>
</reference>
<evidence type="ECO:0000256" key="4">
    <source>
        <dbReference type="RuleBase" id="RU361277"/>
    </source>
</evidence>
<dbReference type="EMBL" id="QWDE01000002">
    <property type="protein sequence ID" value="RFZ83513.1"/>
    <property type="molecule type" value="Genomic_DNA"/>
</dbReference>
<dbReference type="CDD" id="cd08269">
    <property type="entry name" value="Zn_ADH9"/>
    <property type="match status" value="1"/>
</dbReference>
<dbReference type="SMART" id="SM00829">
    <property type="entry name" value="PKS_ER"/>
    <property type="match status" value="1"/>
</dbReference>
<dbReference type="SUPFAM" id="SSF51735">
    <property type="entry name" value="NAD(P)-binding Rossmann-fold domains"/>
    <property type="match status" value="1"/>
</dbReference>
<accession>A0A3E2NRA7</accession>
<keyword evidence="7" id="KW-1185">Reference proteome</keyword>
<evidence type="ECO:0000256" key="1">
    <source>
        <dbReference type="ARBA" id="ARBA00022723"/>
    </source>
</evidence>
<comment type="cofactor">
    <cofactor evidence="4">
        <name>Zn(2+)</name>
        <dbReference type="ChEBI" id="CHEBI:29105"/>
    </cofactor>
</comment>
<sequence length="320" mass="35300">MTALEITSPKQITVKHIPLPEPADDEVRIKMEGCGLCASNLPVWEGREWFTYPVQAGNPGHEGWGVVDAIGKNVTDYQPGERVAAITFNAFAEYDVTKASNLIRLPAELNDVPFPAEPLGCAMNIFDRSDIRAGQTIAIIGVGFLGALLVQLAHSAGAKVIALARKDSALNLAKELGADEVIKLDDHWQIIEKVKELTNGNFCERVIEATGKQWPLDLAAELTAVRGKLIIAGYHQDGMRQVNVQLWNWRGIDVINAHERDPEEYLKGMRNAVQAVKDGVITPQRLLTHVFSATDLQKAFETHHQNPEGFVKALITFNNR</sequence>
<dbReference type="InterPro" id="IPR002328">
    <property type="entry name" value="ADH_Zn_CS"/>
</dbReference>
<dbReference type="Proteomes" id="UP000260823">
    <property type="component" value="Unassembled WGS sequence"/>
</dbReference>
<dbReference type="SUPFAM" id="SSF50129">
    <property type="entry name" value="GroES-like"/>
    <property type="match status" value="1"/>
</dbReference>
<dbReference type="InterPro" id="IPR036291">
    <property type="entry name" value="NAD(P)-bd_dom_sf"/>
</dbReference>
<name>A0A3E2NRA7_9SPHI</name>
<evidence type="ECO:0000259" key="5">
    <source>
        <dbReference type="SMART" id="SM00829"/>
    </source>
</evidence>
<dbReference type="GO" id="GO:0008270">
    <property type="term" value="F:zinc ion binding"/>
    <property type="evidence" value="ECO:0007669"/>
    <property type="project" value="InterPro"/>
</dbReference>
<dbReference type="PROSITE" id="PS00059">
    <property type="entry name" value="ADH_ZINC"/>
    <property type="match status" value="1"/>
</dbReference>
<keyword evidence="2 4" id="KW-0862">Zinc</keyword>
<dbReference type="AlphaFoldDB" id="A0A3E2NRA7"/>
<dbReference type="InterPro" id="IPR020843">
    <property type="entry name" value="ER"/>
</dbReference>
<evidence type="ECO:0000256" key="3">
    <source>
        <dbReference type="ARBA" id="ARBA00023002"/>
    </source>
</evidence>
<dbReference type="Pfam" id="PF00107">
    <property type="entry name" value="ADH_zinc_N"/>
    <property type="match status" value="1"/>
</dbReference>
<organism evidence="6 7">
    <name type="scientific">Mucilaginibacter terrenus</name>
    <dbReference type="NCBI Taxonomy" id="2482727"/>
    <lineage>
        <taxon>Bacteria</taxon>
        <taxon>Pseudomonadati</taxon>
        <taxon>Bacteroidota</taxon>
        <taxon>Sphingobacteriia</taxon>
        <taxon>Sphingobacteriales</taxon>
        <taxon>Sphingobacteriaceae</taxon>
        <taxon>Mucilaginibacter</taxon>
    </lineage>
</organism>
<evidence type="ECO:0000313" key="6">
    <source>
        <dbReference type="EMBL" id="RFZ83513.1"/>
    </source>
</evidence>
<comment type="caution">
    <text evidence="6">The sequence shown here is derived from an EMBL/GenBank/DDBJ whole genome shotgun (WGS) entry which is preliminary data.</text>
</comment>
<gene>
    <name evidence="6" type="ORF">DYU05_11445</name>
</gene>
<dbReference type="InterPro" id="IPR011032">
    <property type="entry name" value="GroES-like_sf"/>
</dbReference>
<dbReference type="Gene3D" id="3.40.50.720">
    <property type="entry name" value="NAD(P)-binding Rossmann-like Domain"/>
    <property type="match status" value="1"/>
</dbReference>
<protein>
    <submittedName>
        <fullName evidence="6">L-iditol 2-dehydrogenase</fullName>
    </submittedName>
</protein>
<dbReference type="InterPro" id="IPR013149">
    <property type="entry name" value="ADH-like_C"/>
</dbReference>
<comment type="similarity">
    <text evidence="4">Belongs to the zinc-containing alcohol dehydrogenase family.</text>
</comment>
<dbReference type="Gene3D" id="3.90.180.10">
    <property type="entry name" value="Medium-chain alcohol dehydrogenases, catalytic domain"/>
    <property type="match status" value="2"/>
</dbReference>
<dbReference type="InterPro" id="IPR050129">
    <property type="entry name" value="Zn_alcohol_dh"/>
</dbReference>
<feature type="domain" description="Enoyl reductase (ER)" evidence="5">
    <location>
        <begin position="7"/>
        <end position="315"/>
    </location>
</feature>
<dbReference type="PANTHER" id="PTHR43401">
    <property type="entry name" value="L-THREONINE 3-DEHYDROGENASE"/>
    <property type="match status" value="1"/>
</dbReference>
<proteinExistence type="inferred from homology"/>
<dbReference type="InterPro" id="IPR013154">
    <property type="entry name" value="ADH-like_N"/>
</dbReference>
<dbReference type="GO" id="GO:0016616">
    <property type="term" value="F:oxidoreductase activity, acting on the CH-OH group of donors, NAD or NADP as acceptor"/>
    <property type="evidence" value="ECO:0007669"/>
    <property type="project" value="UniProtKB-ARBA"/>
</dbReference>